<name>A0ABR3YS66_9PEZI</name>
<evidence type="ECO:0000313" key="4">
    <source>
        <dbReference type="Proteomes" id="UP001583280"/>
    </source>
</evidence>
<feature type="region of interest" description="Disordered" evidence="1">
    <location>
        <begin position="212"/>
        <end position="275"/>
    </location>
</feature>
<reference evidence="3 4" key="1">
    <citation type="journal article" date="2024" name="IMA Fungus">
        <title>IMA Genome - F19 : A genome assembly and annotation guide to empower mycologists, including annotated draft genome sequences of Ceratocystis pirilliformis, Diaporthe australafricana, Fusarium ophioides, Paecilomyces lecythidis, and Sporothrix stenoceras.</title>
        <authorList>
            <person name="Aylward J."/>
            <person name="Wilson A.M."/>
            <person name="Visagie C.M."/>
            <person name="Spraker J."/>
            <person name="Barnes I."/>
            <person name="Buitendag C."/>
            <person name="Ceriani C."/>
            <person name="Del Mar Angel L."/>
            <person name="du Plessis D."/>
            <person name="Fuchs T."/>
            <person name="Gasser K."/>
            <person name="Kramer D."/>
            <person name="Li W."/>
            <person name="Munsamy K."/>
            <person name="Piso A."/>
            <person name="Price J.L."/>
            <person name="Sonnekus B."/>
            <person name="Thomas C."/>
            <person name="van der Nest A."/>
            <person name="van Dijk A."/>
            <person name="van Heerden A."/>
            <person name="van Vuuren N."/>
            <person name="Yilmaz N."/>
            <person name="Duong T.A."/>
            <person name="van der Merwe N.A."/>
            <person name="Wingfield M.J."/>
            <person name="Wingfield B.D."/>
        </authorList>
    </citation>
    <scope>NUCLEOTIDE SEQUENCE [LARGE SCALE GENOMIC DNA]</scope>
    <source>
        <strain evidence="3 4">CMW 12675</strain>
    </source>
</reference>
<dbReference type="PANTHER" id="PTHR28244:SF3">
    <property type="entry name" value="EXTRACELLULAR MUTANT PROTEIN 11 C-TERMINAL DOMAIN-CONTAINING PROTEIN"/>
    <property type="match status" value="1"/>
</dbReference>
<feature type="compositionally biased region" description="Basic and acidic residues" evidence="1">
    <location>
        <begin position="65"/>
        <end position="74"/>
    </location>
</feature>
<proteinExistence type="predicted"/>
<dbReference type="PANTHER" id="PTHR28244">
    <property type="entry name" value="RNA POLYMERASE I-SPECIFIC TRANSCRIPTION INITIATION FACTOR RRN11"/>
    <property type="match status" value="1"/>
</dbReference>
<evidence type="ECO:0000259" key="2">
    <source>
        <dbReference type="Pfam" id="PF15463"/>
    </source>
</evidence>
<accession>A0ABR3YS66</accession>
<dbReference type="Pfam" id="PF15463">
    <property type="entry name" value="ECM11"/>
    <property type="match status" value="1"/>
</dbReference>
<keyword evidence="4" id="KW-1185">Reference proteome</keyword>
<gene>
    <name evidence="3" type="ORF">Cpir12675_005092</name>
</gene>
<feature type="compositionally biased region" description="Polar residues" evidence="1">
    <location>
        <begin position="320"/>
        <end position="330"/>
    </location>
</feature>
<dbReference type="InterPro" id="IPR053029">
    <property type="entry name" value="RNA_pol_I-specific_init_factor"/>
</dbReference>
<dbReference type="Proteomes" id="UP001583280">
    <property type="component" value="Unassembled WGS sequence"/>
</dbReference>
<feature type="compositionally biased region" description="Basic and acidic residues" evidence="1">
    <location>
        <begin position="111"/>
        <end position="125"/>
    </location>
</feature>
<evidence type="ECO:0000313" key="3">
    <source>
        <dbReference type="EMBL" id="KAL1891123.1"/>
    </source>
</evidence>
<feature type="region of interest" description="Disordered" evidence="1">
    <location>
        <begin position="309"/>
        <end position="366"/>
    </location>
</feature>
<organism evidence="3 4">
    <name type="scientific">Ceratocystis pirilliformis</name>
    <dbReference type="NCBI Taxonomy" id="259994"/>
    <lineage>
        <taxon>Eukaryota</taxon>
        <taxon>Fungi</taxon>
        <taxon>Dikarya</taxon>
        <taxon>Ascomycota</taxon>
        <taxon>Pezizomycotina</taxon>
        <taxon>Sordariomycetes</taxon>
        <taxon>Hypocreomycetidae</taxon>
        <taxon>Microascales</taxon>
        <taxon>Ceratocystidaceae</taxon>
        <taxon>Ceratocystis</taxon>
    </lineage>
</organism>
<evidence type="ECO:0000256" key="1">
    <source>
        <dbReference type="SAM" id="MobiDB-lite"/>
    </source>
</evidence>
<dbReference type="InterPro" id="IPR029178">
    <property type="entry name" value="Ecm11_C"/>
</dbReference>
<protein>
    <recommendedName>
        <fullName evidence="2">Extracellular mutant protein 11 C-terminal domain-containing protein</fullName>
    </recommendedName>
</protein>
<feature type="compositionally biased region" description="Polar residues" evidence="1">
    <location>
        <begin position="39"/>
        <end position="63"/>
    </location>
</feature>
<feature type="domain" description="Extracellular mutant protein 11 C-terminal" evidence="2">
    <location>
        <begin position="391"/>
        <end position="521"/>
    </location>
</feature>
<comment type="caution">
    <text evidence="3">The sequence shown here is derived from an EMBL/GenBank/DDBJ whole genome shotgun (WGS) entry which is preliminary data.</text>
</comment>
<sequence length="526" mass="58347">MMEHNSLGQSLLNYAKASSDAGTARSNSGLESALDALTNGKNSSANTNHGTSTQQNGLQNYEARNSPDPRRSETPNRLSQRQSLASAARIPLAVNTRMDNGYAPVSTPRRNRVESPRSVRSVDHHPAGIWSPSVLSESDFNPPSTVDTNRYQHQHIGFKLKYDARDTKRETGKDMGGEDVFVGIGMDNSRRWGRRDSRPPAFSISDGKVSVTGIQAPMRTTADYRGSPERAPSQSAARGADSKPRPAYPNNLFGSDSDDGDVEDENAGGEPENFRKNAIQHPVAPRPMQPHRQTALDLANDDLDSLLDEDEMDDDDVFGSKSQASDQPTPKATRKTAVKMASKSHLPQQQAQEAVHAPPLTSRPPLSSILSKMARATSESNFQKRRRPSYDYDDSVLQKMAYSELKSQPFDYDPAVAPALQTTVGHGETLPAQLLHYKTRTDADQRDFFSRMTVTDWERSGDWFLDQFGDLVQQVIQARKDRRAIVGQFESEVASREEQVRTKHDSVERKMNKMKHNGLKVVGDEL</sequence>
<feature type="region of interest" description="Disordered" evidence="1">
    <location>
        <begin position="32"/>
        <end position="125"/>
    </location>
</feature>
<dbReference type="EMBL" id="JAWDJO010000162">
    <property type="protein sequence ID" value="KAL1891123.1"/>
    <property type="molecule type" value="Genomic_DNA"/>
</dbReference>
<feature type="compositionally biased region" description="Polar residues" evidence="1">
    <location>
        <begin position="75"/>
        <end position="85"/>
    </location>
</feature>
<feature type="compositionally biased region" description="Acidic residues" evidence="1">
    <location>
        <begin position="256"/>
        <end position="267"/>
    </location>
</feature>